<evidence type="ECO:0000313" key="3">
    <source>
        <dbReference type="Proteomes" id="UP000016480"/>
    </source>
</evidence>
<dbReference type="EMBL" id="AHCD03000044">
    <property type="protein sequence ID" value="KAF7781321.1"/>
    <property type="molecule type" value="Genomic_DNA"/>
</dbReference>
<proteinExistence type="predicted"/>
<organism evidence="2 3">
    <name type="scientific">Pseudoalteromonas rubra</name>
    <dbReference type="NCBI Taxonomy" id="43658"/>
    <lineage>
        <taxon>Bacteria</taxon>
        <taxon>Pseudomonadati</taxon>
        <taxon>Pseudomonadota</taxon>
        <taxon>Gammaproteobacteria</taxon>
        <taxon>Alteromonadales</taxon>
        <taxon>Pseudoalteromonadaceae</taxon>
        <taxon>Pseudoalteromonas</taxon>
    </lineage>
</organism>
<accession>A0A8T0C250</accession>
<evidence type="ECO:0000313" key="2">
    <source>
        <dbReference type="EMBL" id="KAF7781321.1"/>
    </source>
</evidence>
<reference evidence="2 3" key="1">
    <citation type="journal article" date="2012" name="J. Bacteriol.">
        <title>Genome sequence of the cycloprodigiosin-producing bacterial strain Pseudoalteromonas rubra ATCC 29570(T).</title>
        <authorList>
            <person name="Xie B.B."/>
            <person name="Shu Y.L."/>
            <person name="Qin Q.L."/>
            <person name="Rong J.C."/>
            <person name="Zhang X.Y."/>
            <person name="Chen X.L."/>
            <person name="Zhou B.C."/>
            <person name="Zhang Y.Z."/>
        </authorList>
    </citation>
    <scope>NUCLEOTIDE SEQUENCE [LARGE SCALE GENOMIC DNA]</scope>
    <source>
        <strain evidence="2 3">DSM 6842</strain>
    </source>
</reference>
<evidence type="ECO:0008006" key="4">
    <source>
        <dbReference type="Google" id="ProtNLM"/>
    </source>
</evidence>
<sequence>MKFKMSNKSWLTMSKILFVSSLSLPASANTVVGKVTHSISVPSSGYLNNPTNISWSPLPGFSFADFSFVKIGYRLNGGSYTFQDHRGSGTSISLNQTGRWCFIVRGWNSNEGKFGLFNINNEQCVEIRDLPIPSAPVIESHDYYQPVNKNFVLKWNPQSGGQYVSYYKLNGAYFSGQSKELNFAHYGRQSFSVQACNSQDKCSSAATTGLYIYASPGFVRNLTSEKVDVELNEAVNITWDPAGGIIPSGYYTVSLNGRQLYSGKNLFFTHRSSNPGRHTYKIAACNLNLPCTESYHTINVAGSAEVEGNASFNYEHGSGNKIIDPYYNKNEYLSWNISQIKNANFYQVDVLAEGDRLLGSYNAENVGSNVRFKFGNNINNTNYKTNQSVRVKLKACNMYNQCRYVTDTNSAPTIKLVKWDNNVYFEGTPLHIVAIHAETDSSQQNVYNKLWPRAKVGTAGTAPARGPHYFYEVDGYELIKAYMFPYAIDDAQGNLKANNGVAAQSETSKVLFDGVVLWNNLGKYDKDTTTVNRLENTFHESDGLIAPLTTVNSRHFWREFLDNVFGVKSELDLADLNNSKFNTKYLFKPDENGKRVSIFDAIHKTTQGTDAPRGVYLILPAPYIEPGAADSFDYSLHLKRTKYYIDEVIEQYSIFLENVKERGEITNVRLAGFKWGQESSGMKNESVCKALKTDEACLSAFNDYLKEIKRYLNGFTANNPGTSGQLQHLAFVYSTVNADFKTHASPGKKFSEITCEKSDKKVEECFTRFSSIKAGGFVEHFDQVFFQPNATSRRFGNKKSGDMSDEAIDREVLDWYVRGLFNKLPESDASKYSLMIEYIRALGKPIVNNERDFGLLSTDPGHVIHPHFKNFDYSSYTSRLHGETKYTDGFYGDLSYYTDYIMTQFPPEFREGKRSFLYDDNGGLAYCYSQYARGLKNSCVAGRYIKDDNSPDRFHRWDLIESISELRSLYSFIETTRSARENKGLATKAFQGDHNIFPKEPIIMLTNHDTTPGKVSSKTLDNIAISSGQIISVKSLVRARLLEAVAFKSDITGIKEDDLVHCSAKPSIRVSFYDTNNTPLLEQSVELTKEQFKYACLTHAMKSAYFAGGKGEVRGFHTSGEDKGKRAYGSGFWPDADNWELLKGEFVAPSQAVKVSISLEAVSTGLTNNLEAYLFYRPEYIIH</sequence>
<evidence type="ECO:0000256" key="1">
    <source>
        <dbReference type="SAM" id="SignalP"/>
    </source>
</evidence>
<gene>
    <name evidence="2" type="ORF">PRUB_b0503</name>
</gene>
<comment type="caution">
    <text evidence="2">The sequence shown here is derived from an EMBL/GenBank/DDBJ whole genome shotgun (WGS) entry which is preliminary data.</text>
</comment>
<name>A0A8T0C250_9GAMM</name>
<dbReference type="GeneID" id="61360230"/>
<protein>
    <recommendedName>
        <fullName evidence="4">Fibronectin type-III domain-containing protein</fullName>
    </recommendedName>
</protein>
<dbReference type="RefSeq" id="WP_010380000.1">
    <property type="nucleotide sequence ID" value="NZ_AHCD03000044.1"/>
</dbReference>
<feature type="chain" id="PRO_5035857962" description="Fibronectin type-III domain-containing protein" evidence="1">
    <location>
        <begin position="29"/>
        <end position="1183"/>
    </location>
</feature>
<keyword evidence="1" id="KW-0732">Signal</keyword>
<dbReference type="Proteomes" id="UP000016480">
    <property type="component" value="Unassembled WGS sequence"/>
</dbReference>
<dbReference type="AlphaFoldDB" id="A0A8T0C250"/>
<feature type="signal peptide" evidence="1">
    <location>
        <begin position="1"/>
        <end position="28"/>
    </location>
</feature>